<dbReference type="InterPro" id="IPR016024">
    <property type="entry name" value="ARM-type_fold"/>
</dbReference>
<dbReference type="Pfam" id="PF20153">
    <property type="entry name" value="DUF6535"/>
    <property type="match status" value="1"/>
</dbReference>
<keyword evidence="2" id="KW-0812">Transmembrane</keyword>
<dbReference type="Proteomes" id="UP000027222">
    <property type="component" value="Unassembled WGS sequence"/>
</dbReference>
<keyword evidence="2" id="KW-1133">Transmembrane helix</keyword>
<feature type="region of interest" description="Disordered" evidence="1">
    <location>
        <begin position="1"/>
        <end position="56"/>
    </location>
</feature>
<name>A0A067SVP7_GALM3</name>
<reference evidence="5" key="1">
    <citation type="journal article" date="2014" name="Proc. Natl. Acad. Sci. U.S.A.">
        <title>Extensive sampling of basidiomycete genomes demonstrates inadequacy of the white-rot/brown-rot paradigm for wood decay fungi.</title>
        <authorList>
            <person name="Riley R."/>
            <person name="Salamov A.A."/>
            <person name="Brown D.W."/>
            <person name="Nagy L.G."/>
            <person name="Floudas D."/>
            <person name="Held B.W."/>
            <person name="Levasseur A."/>
            <person name="Lombard V."/>
            <person name="Morin E."/>
            <person name="Otillar R."/>
            <person name="Lindquist E.A."/>
            <person name="Sun H."/>
            <person name="LaButti K.M."/>
            <person name="Schmutz J."/>
            <person name="Jabbour D."/>
            <person name="Luo H."/>
            <person name="Baker S.E."/>
            <person name="Pisabarro A.G."/>
            <person name="Walton J.D."/>
            <person name="Blanchette R.A."/>
            <person name="Henrissat B."/>
            <person name="Martin F."/>
            <person name="Cullen D."/>
            <person name="Hibbett D.S."/>
            <person name="Grigoriev I.V."/>
        </authorList>
    </citation>
    <scope>NUCLEOTIDE SEQUENCE [LARGE SCALE GENOMIC DNA]</scope>
    <source>
        <strain evidence="5">CBS 339.88</strain>
    </source>
</reference>
<organism evidence="4 5">
    <name type="scientific">Galerina marginata (strain CBS 339.88)</name>
    <dbReference type="NCBI Taxonomy" id="685588"/>
    <lineage>
        <taxon>Eukaryota</taxon>
        <taxon>Fungi</taxon>
        <taxon>Dikarya</taxon>
        <taxon>Basidiomycota</taxon>
        <taxon>Agaricomycotina</taxon>
        <taxon>Agaricomycetes</taxon>
        <taxon>Agaricomycetidae</taxon>
        <taxon>Agaricales</taxon>
        <taxon>Agaricineae</taxon>
        <taxon>Strophariaceae</taxon>
        <taxon>Galerina</taxon>
    </lineage>
</organism>
<evidence type="ECO:0000313" key="5">
    <source>
        <dbReference type="Proteomes" id="UP000027222"/>
    </source>
</evidence>
<sequence length="841" mass="94378">MYTSQHESKPALKNPKTSSYSTGTLFSSPTPQNSLSQFIETEEQRDTPQPWDELGSEASEHAQIWHVYNDESTKLDVATIDGCNRGIDVLLVFTGLFSAVLTTFIIQSYQQMVPSSSDTTNVLLSELILDLRRSSVLNSSDSGASLPAAMGGTPSISQLRWVNGLWFAALSCSLSAALVSMLAKQWIQPVPNISGSPRHRARQRQRRHAQLQNWHVFVVINALPILLHVALLLFFAGIIVLLWSGDVAIVTATFTIVALAYTFYLGSMWMSLVYPDCPYQHPISEQLRHWISRRNAGQVAVDLENRASERPPNMRTSMAPTTVNNDDYVDACSLMWLLQQCSNDDTVMATLQAIGGLPREFSAFHVLREAGAIPMVFQHFSCCFHRDLTFDKKWEVIDADGAERYCRAWVRLTHGTSESWPSDLRAPLNTLKDLSEKLHVSAIATCASALDALDSRNTQLALLSHIKRLARGESIYDDLTRRWLLDTFLECSLSWELYTAVFNDIVKKAIPILIQLFQQEADKSGSQSRTIIVLIIHSLTTGNVDPVLLWDEEMRRMNFPKILIPSLATIIQSPDRFGVEGELLNFTITEFSRHASSAFTRSWRFPSHVKGIARQGLSKLYLEGRIGVGLVPDPVLVDILQMLYPPVDITVDQQRLFVKTLIKTLTTSVDVNVDICSIRLLEPLLTNCQSSVIHVFTEENGFAALLRAAHTGDTDSRRLQLDCIRTLCVFIRSSTNTSVRQEANCPSQSPAQEKQLNAIFQSDFFTTLISAVGARRWWLPEIADTWVPSLLCLCRVSPHEHIWRSVEAVFRNFAEINVGEDGLQRLVDDLDEMKAILDVRT</sequence>
<proteinExistence type="predicted"/>
<evidence type="ECO:0000259" key="3">
    <source>
        <dbReference type="Pfam" id="PF20153"/>
    </source>
</evidence>
<dbReference type="EMBL" id="KL142381">
    <property type="protein sequence ID" value="KDR74980.1"/>
    <property type="molecule type" value="Genomic_DNA"/>
</dbReference>
<dbReference type="SUPFAM" id="SSF48371">
    <property type="entry name" value="ARM repeat"/>
    <property type="match status" value="1"/>
</dbReference>
<gene>
    <name evidence="4" type="ORF">GALMADRAFT_248800</name>
</gene>
<accession>A0A067SVP7</accession>
<feature type="domain" description="DUF6535" evidence="3">
    <location>
        <begin position="65"/>
        <end position="244"/>
    </location>
</feature>
<feature type="compositionally biased region" description="Polar residues" evidence="1">
    <location>
        <begin position="15"/>
        <end position="39"/>
    </location>
</feature>
<evidence type="ECO:0000256" key="2">
    <source>
        <dbReference type="SAM" id="Phobius"/>
    </source>
</evidence>
<evidence type="ECO:0000256" key="1">
    <source>
        <dbReference type="SAM" id="MobiDB-lite"/>
    </source>
</evidence>
<dbReference type="AlphaFoldDB" id="A0A067SVP7"/>
<feature type="transmembrane region" description="Helical" evidence="2">
    <location>
        <begin position="214"/>
        <end position="241"/>
    </location>
</feature>
<dbReference type="OrthoDB" id="3185525at2759"/>
<dbReference type="InterPro" id="IPR045338">
    <property type="entry name" value="DUF6535"/>
</dbReference>
<keyword evidence="2" id="KW-0472">Membrane</keyword>
<feature type="transmembrane region" description="Helical" evidence="2">
    <location>
        <begin position="89"/>
        <end position="109"/>
    </location>
</feature>
<protein>
    <recommendedName>
        <fullName evidence="3">DUF6535 domain-containing protein</fullName>
    </recommendedName>
</protein>
<evidence type="ECO:0000313" key="4">
    <source>
        <dbReference type="EMBL" id="KDR74980.1"/>
    </source>
</evidence>
<keyword evidence="5" id="KW-1185">Reference proteome</keyword>
<dbReference type="STRING" id="685588.A0A067SVP7"/>
<dbReference type="HOGENOM" id="CLU_017321_0_0_1"/>
<feature type="transmembrane region" description="Helical" evidence="2">
    <location>
        <begin position="247"/>
        <end position="265"/>
    </location>
</feature>
<feature type="compositionally biased region" description="Basic and acidic residues" evidence="1">
    <location>
        <begin position="1"/>
        <end position="10"/>
    </location>
</feature>